<comment type="caution">
    <text evidence="1">The sequence shown here is derived from an EMBL/GenBank/DDBJ whole genome shotgun (WGS) entry which is preliminary data.</text>
</comment>
<keyword evidence="2" id="KW-1185">Reference proteome</keyword>
<evidence type="ECO:0000313" key="2">
    <source>
        <dbReference type="Proteomes" id="UP000324222"/>
    </source>
</evidence>
<proteinExistence type="predicted"/>
<reference evidence="1 2" key="1">
    <citation type="submission" date="2019-05" db="EMBL/GenBank/DDBJ databases">
        <title>Another draft genome of Portunus trituberculatus and its Hox gene families provides insights of decapod evolution.</title>
        <authorList>
            <person name="Jeong J.-H."/>
            <person name="Song I."/>
            <person name="Kim S."/>
            <person name="Choi T."/>
            <person name="Kim D."/>
            <person name="Ryu S."/>
            <person name="Kim W."/>
        </authorList>
    </citation>
    <scope>NUCLEOTIDE SEQUENCE [LARGE SCALE GENOMIC DNA]</scope>
    <source>
        <tissue evidence="1">Muscle</tissue>
    </source>
</reference>
<protein>
    <submittedName>
        <fullName evidence="1">Uncharacterized protein</fullName>
    </submittedName>
</protein>
<gene>
    <name evidence="1" type="ORF">E2C01_011465</name>
</gene>
<accession>A0A5B7DBD4</accession>
<sequence length="162" mass="17872">MTPSPMKEAAAAPVHTDLITWDSPELRKTSRSTASNLATPVRRSRRLTTCESLQDEESMGQIYSTASSLFSSWSKESSAVVHKENTAPVCTPDLASFTPSTYPLATPRRALCRTKRDSKALEKLSSAKSSKNYIRIPVYALQITILCRMSLGTNFELETLPT</sequence>
<evidence type="ECO:0000313" key="1">
    <source>
        <dbReference type="EMBL" id="MPC18577.1"/>
    </source>
</evidence>
<dbReference type="AlphaFoldDB" id="A0A5B7DBD4"/>
<dbReference type="Proteomes" id="UP000324222">
    <property type="component" value="Unassembled WGS sequence"/>
</dbReference>
<dbReference type="EMBL" id="VSRR010000693">
    <property type="protein sequence ID" value="MPC18577.1"/>
    <property type="molecule type" value="Genomic_DNA"/>
</dbReference>
<organism evidence="1 2">
    <name type="scientific">Portunus trituberculatus</name>
    <name type="common">Swimming crab</name>
    <name type="synonym">Neptunus trituberculatus</name>
    <dbReference type="NCBI Taxonomy" id="210409"/>
    <lineage>
        <taxon>Eukaryota</taxon>
        <taxon>Metazoa</taxon>
        <taxon>Ecdysozoa</taxon>
        <taxon>Arthropoda</taxon>
        <taxon>Crustacea</taxon>
        <taxon>Multicrustacea</taxon>
        <taxon>Malacostraca</taxon>
        <taxon>Eumalacostraca</taxon>
        <taxon>Eucarida</taxon>
        <taxon>Decapoda</taxon>
        <taxon>Pleocyemata</taxon>
        <taxon>Brachyura</taxon>
        <taxon>Eubrachyura</taxon>
        <taxon>Portunoidea</taxon>
        <taxon>Portunidae</taxon>
        <taxon>Portuninae</taxon>
        <taxon>Portunus</taxon>
    </lineage>
</organism>
<dbReference type="OrthoDB" id="3231855at2759"/>
<name>A0A5B7DBD4_PORTR</name>